<keyword evidence="8" id="KW-0449">Lipoprotein</keyword>
<name>A0A830HGV5_9CHLO</name>
<keyword evidence="6" id="KW-0862">Zinc</keyword>
<dbReference type="GO" id="GO:0008270">
    <property type="term" value="F:zinc ion binding"/>
    <property type="evidence" value="ECO:0007669"/>
    <property type="project" value="UniProtKB-KW"/>
</dbReference>
<feature type="compositionally biased region" description="Acidic residues" evidence="10">
    <location>
        <begin position="377"/>
        <end position="389"/>
    </location>
</feature>
<evidence type="ECO:0000256" key="2">
    <source>
        <dbReference type="ARBA" id="ARBA00022707"/>
    </source>
</evidence>
<dbReference type="Pfam" id="PF13920">
    <property type="entry name" value="zf-C3HC4_3"/>
    <property type="match status" value="1"/>
</dbReference>
<dbReference type="SUPFAM" id="SSF57850">
    <property type="entry name" value="RING/U-box"/>
    <property type="match status" value="1"/>
</dbReference>
<feature type="region of interest" description="Disordered" evidence="10">
    <location>
        <begin position="1"/>
        <end position="59"/>
    </location>
</feature>
<dbReference type="GO" id="GO:0005509">
    <property type="term" value="F:calcium ion binding"/>
    <property type="evidence" value="ECO:0007669"/>
    <property type="project" value="InterPro"/>
</dbReference>
<gene>
    <name evidence="13" type="ORF">PPROV_000474900</name>
</gene>
<evidence type="ECO:0000256" key="5">
    <source>
        <dbReference type="ARBA" id="ARBA00022771"/>
    </source>
</evidence>
<keyword evidence="4" id="KW-0677">Repeat</keyword>
<dbReference type="PANTHER" id="PTHR23055">
    <property type="entry name" value="CALCIUM BINDING PROTEINS"/>
    <property type="match status" value="1"/>
</dbReference>
<dbReference type="Proteomes" id="UP000660262">
    <property type="component" value="Unassembled WGS sequence"/>
</dbReference>
<accession>A0A830HGV5</accession>
<dbReference type="InterPro" id="IPR013083">
    <property type="entry name" value="Znf_RING/FYVE/PHD"/>
</dbReference>
<feature type="domain" description="EF-hand" evidence="12">
    <location>
        <begin position="140"/>
        <end position="175"/>
    </location>
</feature>
<dbReference type="CDD" id="cd00051">
    <property type="entry name" value="EFh"/>
    <property type="match status" value="1"/>
</dbReference>
<keyword evidence="5 9" id="KW-0863">Zinc-finger</keyword>
<evidence type="ECO:0000256" key="7">
    <source>
        <dbReference type="ARBA" id="ARBA00022837"/>
    </source>
</evidence>
<dbReference type="InterPro" id="IPR011992">
    <property type="entry name" value="EF-hand-dom_pair"/>
</dbReference>
<evidence type="ECO:0000256" key="10">
    <source>
        <dbReference type="SAM" id="MobiDB-lite"/>
    </source>
</evidence>
<evidence type="ECO:0000256" key="3">
    <source>
        <dbReference type="ARBA" id="ARBA00022723"/>
    </source>
</evidence>
<dbReference type="FunFam" id="1.10.1170.10:FF:000002">
    <property type="entry name" value="Baculoviral IAP repeat containing 7"/>
    <property type="match status" value="1"/>
</dbReference>
<organism evidence="13 14">
    <name type="scientific">Pycnococcus provasolii</name>
    <dbReference type="NCBI Taxonomy" id="41880"/>
    <lineage>
        <taxon>Eukaryota</taxon>
        <taxon>Viridiplantae</taxon>
        <taxon>Chlorophyta</taxon>
        <taxon>Pseudoscourfieldiophyceae</taxon>
        <taxon>Pseudoscourfieldiales</taxon>
        <taxon>Pycnococcaceae</taxon>
        <taxon>Pycnococcus</taxon>
    </lineage>
</organism>
<evidence type="ECO:0000259" key="11">
    <source>
        <dbReference type="PROSITE" id="PS50089"/>
    </source>
</evidence>
<dbReference type="InterPro" id="IPR001841">
    <property type="entry name" value="Znf_RING"/>
</dbReference>
<dbReference type="Gene3D" id="3.30.40.10">
    <property type="entry name" value="Zinc/RING finger domain, C3HC4 (zinc finger)"/>
    <property type="match status" value="1"/>
</dbReference>
<dbReference type="PROSITE" id="PS00018">
    <property type="entry name" value="EF_HAND_1"/>
    <property type="match status" value="2"/>
</dbReference>
<evidence type="ECO:0000256" key="9">
    <source>
        <dbReference type="PROSITE-ProRule" id="PRU00175"/>
    </source>
</evidence>
<proteinExistence type="inferred from homology"/>
<keyword evidence="3" id="KW-0479">Metal-binding</keyword>
<dbReference type="EMBL" id="BNJQ01000011">
    <property type="protein sequence ID" value="GHP06002.1"/>
    <property type="molecule type" value="Genomic_DNA"/>
</dbReference>
<evidence type="ECO:0000256" key="1">
    <source>
        <dbReference type="ARBA" id="ARBA00006049"/>
    </source>
</evidence>
<feature type="compositionally biased region" description="Basic and acidic residues" evidence="10">
    <location>
        <begin position="13"/>
        <end position="22"/>
    </location>
</feature>
<evidence type="ECO:0000256" key="6">
    <source>
        <dbReference type="ARBA" id="ARBA00022833"/>
    </source>
</evidence>
<evidence type="ECO:0000313" key="13">
    <source>
        <dbReference type="EMBL" id="GHP06002.1"/>
    </source>
</evidence>
<dbReference type="InterPro" id="IPR028846">
    <property type="entry name" value="Recoverin"/>
</dbReference>
<sequence length="485" mass="53557">MGTWMSRAGGDGGESRATRRDAPSSQGTPSKRYSAGAVSPTPRPEAWSPEPSSRKGFGGNENDALSNVLTFTNADAVATPALPKMKSSDLLKRRKSWKWFEKRGVAKSHLKRIAELYFAGQPDVKGQLNHDGFCIIFHLNRDTYTDRLVKIFDLDDSGMIGLREFIYGLGKFADKSFEARVAFAYRLFDLDGDGKLDKAELLFALTTALKTDLEPYRTMKMHTKFHPRRAPRGLPHDPDFACPGGEEGLIKEVNSIATRLGSDKMGYVEFQMLCARFPRIFAPCKKLYERLEQYSQSAGKIVEMLGADGITELQESLGRFASSGFTGGSKGFDDRPAKRTYSKIAAGKPDAGTIAAMADEKKRKDLRRGGSRTSLVDDNDAEDSPNNEEDSWKSRLEARLKAVDTKKDFLGGGGTDLSRGSGARAADGDNSYNYAPKCRVCMYMEVEILIRPCGHFVMCTSCANKVDSCPLCRTPVNDRIRAYLS</sequence>
<dbReference type="PROSITE" id="PS50089">
    <property type="entry name" value="ZF_RING_2"/>
    <property type="match status" value="1"/>
</dbReference>
<evidence type="ECO:0000256" key="4">
    <source>
        <dbReference type="ARBA" id="ARBA00022737"/>
    </source>
</evidence>
<comment type="caution">
    <text evidence="13">The sequence shown here is derived from an EMBL/GenBank/DDBJ whole genome shotgun (WGS) entry which is preliminary data.</text>
</comment>
<dbReference type="SMART" id="SM00054">
    <property type="entry name" value="EFh"/>
    <property type="match status" value="2"/>
</dbReference>
<dbReference type="SMART" id="SM00184">
    <property type="entry name" value="RING"/>
    <property type="match status" value="1"/>
</dbReference>
<protein>
    <submittedName>
        <fullName evidence="13">Vdr1p protein</fullName>
    </submittedName>
</protein>
<keyword evidence="2" id="KW-0519">Myristate</keyword>
<feature type="region of interest" description="Disordered" evidence="10">
    <location>
        <begin position="352"/>
        <end position="393"/>
    </location>
</feature>
<dbReference type="OrthoDB" id="191686at2759"/>
<reference evidence="13" key="1">
    <citation type="submission" date="2020-10" db="EMBL/GenBank/DDBJ databases">
        <title>Unveiling of a novel bifunctional photoreceptor, Dualchrome1, isolated from a cosmopolitan green alga.</title>
        <authorList>
            <person name="Suzuki S."/>
            <person name="Kawachi M."/>
        </authorList>
    </citation>
    <scope>NUCLEOTIDE SEQUENCE</scope>
    <source>
        <strain evidence="13">NIES 2893</strain>
    </source>
</reference>
<dbReference type="SUPFAM" id="SSF47473">
    <property type="entry name" value="EF-hand"/>
    <property type="match status" value="1"/>
</dbReference>
<feature type="domain" description="RING-type" evidence="11">
    <location>
        <begin position="438"/>
        <end position="473"/>
    </location>
</feature>
<keyword evidence="7" id="KW-0106">Calcium</keyword>
<dbReference type="PROSITE" id="PS50222">
    <property type="entry name" value="EF_HAND_2"/>
    <property type="match status" value="2"/>
</dbReference>
<evidence type="ECO:0000313" key="14">
    <source>
        <dbReference type="Proteomes" id="UP000660262"/>
    </source>
</evidence>
<dbReference type="AlphaFoldDB" id="A0A830HGV5"/>
<dbReference type="Gene3D" id="1.10.238.10">
    <property type="entry name" value="EF-hand"/>
    <property type="match status" value="1"/>
</dbReference>
<dbReference type="PANTHER" id="PTHR23055:SF178">
    <property type="entry name" value="NEUROCALCIN HOMOLOG"/>
    <property type="match status" value="1"/>
</dbReference>
<feature type="domain" description="EF-hand" evidence="12">
    <location>
        <begin position="176"/>
        <end position="211"/>
    </location>
</feature>
<evidence type="ECO:0000259" key="12">
    <source>
        <dbReference type="PROSITE" id="PS50222"/>
    </source>
</evidence>
<evidence type="ECO:0000256" key="8">
    <source>
        <dbReference type="ARBA" id="ARBA00023288"/>
    </source>
</evidence>
<comment type="similarity">
    <text evidence="1">Belongs to the recoverin family.</text>
</comment>
<dbReference type="InterPro" id="IPR002048">
    <property type="entry name" value="EF_hand_dom"/>
</dbReference>
<dbReference type="InterPro" id="IPR018247">
    <property type="entry name" value="EF_Hand_1_Ca_BS"/>
</dbReference>
<keyword evidence="14" id="KW-1185">Reference proteome</keyword>